<dbReference type="InterPro" id="IPR023996">
    <property type="entry name" value="TonB-dep_OMP_SusC/RagA"/>
</dbReference>
<dbReference type="InterPro" id="IPR036942">
    <property type="entry name" value="Beta-barrel_TonB_sf"/>
</dbReference>
<evidence type="ECO:0000259" key="11">
    <source>
        <dbReference type="Pfam" id="PF07715"/>
    </source>
</evidence>
<reference evidence="12 13" key="1">
    <citation type="submission" date="2017-11" db="EMBL/GenBank/DDBJ databases">
        <title>Rhodohalobacter 15182 sp. nov., isolated from a salt lake.</title>
        <authorList>
            <person name="Han S."/>
        </authorList>
    </citation>
    <scope>NUCLEOTIDE SEQUENCE [LARGE SCALE GENOMIC DNA]</scope>
    <source>
        <strain evidence="12 13">15182</strain>
    </source>
</reference>
<keyword evidence="2 8" id="KW-0813">Transport</keyword>
<dbReference type="Gene3D" id="2.60.40.1120">
    <property type="entry name" value="Carboxypeptidase-like, regulatory domain"/>
    <property type="match status" value="1"/>
</dbReference>
<comment type="similarity">
    <text evidence="8">Belongs to the TonB-dependent receptor family.</text>
</comment>
<feature type="chain" id="PRO_5014916376" evidence="10">
    <location>
        <begin position="25"/>
        <end position="984"/>
    </location>
</feature>
<evidence type="ECO:0000256" key="5">
    <source>
        <dbReference type="ARBA" id="ARBA00022729"/>
    </source>
</evidence>
<evidence type="ECO:0000256" key="10">
    <source>
        <dbReference type="SAM" id="SignalP"/>
    </source>
</evidence>
<evidence type="ECO:0000256" key="8">
    <source>
        <dbReference type="PROSITE-ProRule" id="PRU01360"/>
    </source>
</evidence>
<protein>
    <submittedName>
        <fullName evidence="12">SusC/RagA family TonB-linked outer membrane protein</fullName>
    </submittedName>
</protein>
<feature type="region of interest" description="Disordered" evidence="9">
    <location>
        <begin position="873"/>
        <end position="892"/>
    </location>
</feature>
<comment type="caution">
    <text evidence="12">The sequence shown here is derived from an EMBL/GenBank/DDBJ whole genome shotgun (WGS) entry which is preliminary data.</text>
</comment>
<dbReference type="RefSeq" id="WP_101071155.1">
    <property type="nucleotide sequence ID" value="NZ_PISP01000001.1"/>
</dbReference>
<comment type="subcellular location">
    <subcellularLocation>
        <location evidence="1 8">Cell outer membrane</location>
        <topology evidence="1 8">Multi-pass membrane protein</topology>
    </subcellularLocation>
</comment>
<feature type="signal peptide" evidence="10">
    <location>
        <begin position="1"/>
        <end position="24"/>
    </location>
</feature>
<feature type="domain" description="TonB-dependent receptor plug" evidence="11">
    <location>
        <begin position="125"/>
        <end position="255"/>
    </location>
</feature>
<keyword evidence="3 8" id="KW-1134">Transmembrane beta strand</keyword>
<evidence type="ECO:0000313" key="12">
    <source>
        <dbReference type="EMBL" id="PKD43911.1"/>
    </source>
</evidence>
<keyword evidence="7 8" id="KW-0998">Cell outer membrane</keyword>
<dbReference type="SUPFAM" id="SSF56935">
    <property type="entry name" value="Porins"/>
    <property type="match status" value="1"/>
</dbReference>
<sequence length="984" mass="107344">MKNQYKSTLFIVLFLFLYSGSAYAQFTVNGTIVDAESNEPLFGVTVVDAQTGDGAATNINGEFSLNVSGESTTLRVTYIGYITQNVDVTRNGNSVVEIEIELEPDISRLDEIVVTGLASNVKRSNLGNSVATVSRKELAGTTIGQSLDNSLSGKIPGVNIVANGGSPGGGSNVQLRGISTLGSGSSQPLYIIDGVYVDNTVISTGRSSVSGAGGSNQDDSASRISDLNPEDIESIEVLKGPSAAAIYGGRANAGVIIITTKRGQAGETRVGIKQDIGFTSALNLLGFDDWSEDKIDLVYSGQRAEAEKAIFRQNGNLLDYEEEFYGETGLLSNTQISASGGNERTQFYVSAGVQSEEGIIKNTGFDRNNIRLNLDHSINNNISVTSNSNYIRTDSDRGFTGNQNGTGGSIGYNIAYVPSYFDLRPDENGLYPNNPYFAENPYNLRDNAENNQLVNRFLQSVRLDANLYSSDNSFLRFNTQVGLDYLNSNSIIYFPESFQSQQASSTPGDVIHGKQDNFNLNMQAFLVYNVDVSDFNFNTQVGYTRLYEESNRLLNRGRGLAPGQTNLNQAQVQSVFSQVFQEVSEIGLVAQEEINWDDKIIASLGVRFDKSTLNAQQNTFYPFPKASLAVNLTSFDFWNVDEIELFKLRTAYGETGGKAQFGNTFEALGGVNIGGGLGSVISTRAIDPDLKPETASEIEFGADISAFQGRVGLEATYYIKNVRDLILDLTPASSTGITAIATNAAELENKGVELALTASPYRSSNLSWITRLMYWSNDSEITRLDIPSYDTGAFGLSLGQYLIREGESPTSIVGNPQDPDLTFYGDAQPDYQMSWYNEFSFLGNFEFSFLFQYQKGGDNINLTNFLLDGGGNTPDWSNDDDGDGTPNGLDRGPFNPSQFVEDASYIKLREVGLYYTLPGEVVSNFFNAQRMRFGVSGQNLLLFSDYSSYDPEVSNFGAQPVSQSVEVTPYPSARRVFFHINLDF</sequence>
<name>A0A2N0VI92_9BACT</name>
<keyword evidence="5 10" id="KW-0732">Signal</keyword>
<evidence type="ECO:0000256" key="4">
    <source>
        <dbReference type="ARBA" id="ARBA00022692"/>
    </source>
</evidence>
<gene>
    <name evidence="12" type="ORF">CWD77_00055</name>
</gene>
<dbReference type="NCBIfam" id="TIGR04057">
    <property type="entry name" value="SusC_RagA_signa"/>
    <property type="match status" value="1"/>
</dbReference>
<dbReference type="InterPro" id="IPR023997">
    <property type="entry name" value="TonB-dep_OMP_SusC/RagA_CS"/>
</dbReference>
<evidence type="ECO:0000256" key="1">
    <source>
        <dbReference type="ARBA" id="ARBA00004571"/>
    </source>
</evidence>
<dbReference type="OrthoDB" id="9768177at2"/>
<keyword evidence="4 8" id="KW-0812">Transmembrane</keyword>
<dbReference type="Pfam" id="PF07715">
    <property type="entry name" value="Plug"/>
    <property type="match status" value="1"/>
</dbReference>
<dbReference type="GO" id="GO:0044718">
    <property type="term" value="P:siderophore transmembrane transport"/>
    <property type="evidence" value="ECO:0007669"/>
    <property type="project" value="TreeGrafter"/>
</dbReference>
<dbReference type="PANTHER" id="PTHR30069:SF29">
    <property type="entry name" value="HEMOGLOBIN AND HEMOGLOBIN-HAPTOGLOBIN-BINDING PROTEIN 1-RELATED"/>
    <property type="match status" value="1"/>
</dbReference>
<evidence type="ECO:0000256" key="3">
    <source>
        <dbReference type="ARBA" id="ARBA00022452"/>
    </source>
</evidence>
<dbReference type="EMBL" id="PISP01000001">
    <property type="protein sequence ID" value="PKD43911.1"/>
    <property type="molecule type" value="Genomic_DNA"/>
</dbReference>
<dbReference type="Pfam" id="PF13715">
    <property type="entry name" value="CarbopepD_reg_2"/>
    <property type="match status" value="1"/>
</dbReference>
<dbReference type="SUPFAM" id="SSF49464">
    <property type="entry name" value="Carboxypeptidase regulatory domain-like"/>
    <property type="match status" value="1"/>
</dbReference>
<evidence type="ECO:0000256" key="2">
    <source>
        <dbReference type="ARBA" id="ARBA00022448"/>
    </source>
</evidence>
<proteinExistence type="inferred from homology"/>
<keyword evidence="13" id="KW-1185">Reference proteome</keyword>
<evidence type="ECO:0000256" key="9">
    <source>
        <dbReference type="SAM" id="MobiDB-lite"/>
    </source>
</evidence>
<feature type="compositionally biased region" description="Polar residues" evidence="9">
    <location>
        <begin position="207"/>
        <end position="225"/>
    </location>
</feature>
<dbReference type="Gene3D" id="2.170.130.10">
    <property type="entry name" value="TonB-dependent receptor, plug domain"/>
    <property type="match status" value="1"/>
</dbReference>
<dbReference type="PANTHER" id="PTHR30069">
    <property type="entry name" value="TONB-DEPENDENT OUTER MEMBRANE RECEPTOR"/>
    <property type="match status" value="1"/>
</dbReference>
<accession>A0A2N0VI92</accession>
<dbReference type="InterPro" id="IPR037066">
    <property type="entry name" value="Plug_dom_sf"/>
</dbReference>
<dbReference type="AlphaFoldDB" id="A0A2N0VI92"/>
<evidence type="ECO:0000313" key="13">
    <source>
        <dbReference type="Proteomes" id="UP000233398"/>
    </source>
</evidence>
<keyword evidence="6 8" id="KW-0472">Membrane</keyword>
<dbReference type="NCBIfam" id="TIGR04056">
    <property type="entry name" value="OMP_RagA_SusC"/>
    <property type="match status" value="1"/>
</dbReference>
<dbReference type="InterPro" id="IPR039426">
    <property type="entry name" value="TonB-dep_rcpt-like"/>
</dbReference>
<dbReference type="InterPro" id="IPR012910">
    <property type="entry name" value="Plug_dom"/>
</dbReference>
<dbReference type="Proteomes" id="UP000233398">
    <property type="component" value="Unassembled WGS sequence"/>
</dbReference>
<feature type="region of interest" description="Disordered" evidence="9">
    <location>
        <begin position="207"/>
        <end position="226"/>
    </location>
</feature>
<evidence type="ECO:0000256" key="6">
    <source>
        <dbReference type="ARBA" id="ARBA00023136"/>
    </source>
</evidence>
<dbReference type="PROSITE" id="PS52016">
    <property type="entry name" value="TONB_DEPENDENT_REC_3"/>
    <property type="match status" value="1"/>
</dbReference>
<dbReference type="InterPro" id="IPR008969">
    <property type="entry name" value="CarboxyPept-like_regulatory"/>
</dbReference>
<dbReference type="GO" id="GO:0009279">
    <property type="term" value="C:cell outer membrane"/>
    <property type="evidence" value="ECO:0007669"/>
    <property type="project" value="UniProtKB-SubCell"/>
</dbReference>
<organism evidence="12 13">
    <name type="scientific">Rhodohalobacter barkolensis</name>
    <dbReference type="NCBI Taxonomy" id="2053187"/>
    <lineage>
        <taxon>Bacteria</taxon>
        <taxon>Pseudomonadati</taxon>
        <taxon>Balneolota</taxon>
        <taxon>Balneolia</taxon>
        <taxon>Balneolales</taxon>
        <taxon>Balneolaceae</taxon>
        <taxon>Rhodohalobacter</taxon>
    </lineage>
</organism>
<evidence type="ECO:0000256" key="7">
    <source>
        <dbReference type="ARBA" id="ARBA00023237"/>
    </source>
</evidence>
<dbReference type="Gene3D" id="2.40.170.20">
    <property type="entry name" value="TonB-dependent receptor, beta-barrel domain"/>
    <property type="match status" value="1"/>
</dbReference>
<dbReference type="GO" id="GO:0015344">
    <property type="term" value="F:siderophore uptake transmembrane transporter activity"/>
    <property type="evidence" value="ECO:0007669"/>
    <property type="project" value="TreeGrafter"/>
</dbReference>